<name>A0A6P1NCV6_9PROT</name>
<organism evidence="2 3">
    <name type="scientific">Aristophania vespae</name>
    <dbReference type="NCBI Taxonomy" id="2697033"/>
    <lineage>
        <taxon>Bacteria</taxon>
        <taxon>Pseudomonadati</taxon>
        <taxon>Pseudomonadota</taxon>
        <taxon>Alphaproteobacteria</taxon>
        <taxon>Acetobacterales</taxon>
        <taxon>Acetobacteraceae</taxon>
        <taxon>Aristophania</taxon>
    </lineage>
</organism>
<dbReference type="NCBIfam" id="TIGR00254">
    <property type="entry name" value="GGDEF"/>
    <property type="match status" value="1"/>
</dbReference>
<proteinExistence type="predicted"/>
<dbReference type="InterPro" id="IPR050706">
    <property type="entry name" value="Cyclic-di-GMP_PDE-like"/>
</dbReference>
<protein>
    <submittedName>
        <fullName evidence="2">Diguanylate cyclase</fullName>
    </submittedName>
</protein>
<dbReference type="PANTHER" id="PTHR33121">
    <property type="entry name" value="CYCLIC DI-GMP PHOSPHODIESTERASE PDEF"/>
    <property type="match status" value="1"/>
</dbReference>
<gene>
    <name evidence="2" type="ORF">GT348_02850</name>
</gene>
<dbReference type="SUPFAM" id="SSF55073">
    <property type="entry name" value="Nucleotide cyclase"/>
    <property type="match status" value="1"/>
</dbReference>
<evidence type="ECO:0000313" key="3">
    <source>
        <dbReference type="Proteomes" id="UP000463975"/>
    </source>
</evidence>
<dbReference type="Proteomes" id="UP000463975">
    <property type="component" value="Chromosome"/>
</dbReference>
<dbReference type="RefSeq" id="WP_160618425.1">
    <property type="nucleotide sequence ID" value="NZ_CP047652.1"/>
</dbReference>
<evidence type="ECO:0000313" key="2">
    <source>
        <dbReference type="EMBL" id="QHI95348.1"/>
    </source>
</evidence>
<dbReference type="PANTHER" id="PTHR33121:SF79">
    <property type="entry name" value="CYCLIC DI-GMP PHOSPHODIESTERASE PDED-RELATED"/>
    <property type="match status" value="1"/>
</dbReference>
<keyword evidence="3" id="KW-1185">Reference proteome</keyword>
<dbReference type="InterPro" id="IPR043128">
    <property type="entry name" value="Rev_trsase/Diguanyl_cyclase"/>
</dbReference>
<reference evidence="2 3" key="1">
    <citation type="submission" date="2020-01" db="EMBL/GenBank/DDBJ databases">
        <title>Genome sequencing of strain KACC 21507.</title>
        <authorList>
            <person name="Heo J."/>
            <person name="Kim S.-J."/>
            <person name="Kim J.-S."/>
            <person name="Hong S.-B."/>
            <person name="Kwon S.-W."/>
        </authorList>
    </citation>
    <scope>NUCLEOTIDE SEQUENCE [LARGE SCALE GENOMIC DNA]</scope>
    <source>
        <strain evidence="2 3">KACC 21507</strain>
    </source>
</reference>
<dbReference type="SMART" id="SM00267">
    <property type="entry name" value="GGDEF"/>
    <property type="match status" value="1"/>
</dbReference>
<dbReference type="InterPro" id="IPR029787">
    <property type="entry name" value="Nucleotide_cyclase"/>
</dbReference>
<sequence length="335" mass="37540">MIQQPLTTSYSPSGKKDIFSALLEALRTSVTPQQGIRTASDLLFRSFNSQGAILRSYNISEEAELTFEENVTPFHDPFGMASSLSGFIDQTIMKHLTAPGVPKEDIFTFNVEELEALVTYQALRQNEWVILLLWREKAWHNSEKKIVSYFWKTVALILEMENIYLTAIKRTLHDPATGALTWEGLKERISRSFPRLDRDGLAGTLILIQINGLSSLSKAHGPDIEDRALGHSISVIKHAVRPTDSIGRIGGSLFALWLDGADRFASAERAEVMTRHGIMLPFLKHTTLSLQMGLACREADSPDTIEDLLEQATLALRKTTSDKKGRPWYFAHQNA</sequence>
<dbReference type="GO" id="GO:0071111">
    <property type="term" value="F:cyclic-guanylate-specific phosphodiesterase activity"/>
    <property type="evidence" value="ECO:0007669"/>
    <property type="project" value="InterPro"/>
</dbReference>
<accession>A0A6P1NCV6</accession>
<dbReference type="AlphaFoldDB" id="A0A6P1NCV6"/>
<dbReference type="InterPro" id="IPR000160">
    <property type="entry name" value="GGDEF_dom"/>
</dbReference>
<dbReference type="KEGG" id="bomb:GT348_02850"/>
<feature type="domain" description="GGDEF" evidence="1">
    <location>
        <begin position="201"/>
        <end position="334"/>
    </location>
</feature>
<dbReference type="Gene3D" id="3.30.70.270">
    <property type="match status" value="1"/>
</dbReference>
<dbReference type="PROSITE" id="PS50887">
    <property type="entry name" value="GGDEF"/>
    <property type="match status" value="1"/>
</dbReference>
<dbReference type="Pfam" id="PF00990">
    <property type="entry name" value="GGDEF"/>
    <property type="match status" value="1"/>
</dbReference>
<dbReference type="EMBL" id="CP047652">
    <property type="protein sequence ID" value="QHI95348.1"/>
    <property type="molecule type" value="Genomic_DNA"/>
</dbReference>
<evidence type="ECO:0000259" key="1">
    <source>
        <dbReference type="PROSITE" id="PS50887"/>
    </source>
</evidence>